<dbReference type="CDD" id="cd22288">
    <property type="entry name" value="CWC27_CTD"/>
    <property type="match status" value="1"/>
</dbReference>
<evidence type="ECO:0000256" key="7">
    <source>
        <dbReference type="SAM" id="Coils"/>
    </source>
</evidence>
<feature type="coiled-coil region" evidence="7">
    <location>
        <begin position="233"/>
        <end position="293"/>
    </location>
</feature>
<comment type="similarity">
    <text evidence="2">Belongs to the cyclophilin-type PPIase family.</text>
</comment>
<dbReference type="GO" id="GO:0003755">
    <property type="term" value="F:peptidyl-prolyl cis-trans isomerase activity"/>
    <property type="evidence" value="ECO:0007669"/>
    <property type="project" value="InterPro"/>
</dbReference>
<dbReference type="FunFam" id="2.40.100.10:FF:000007">
    <property type="entry name" value="Peptidyl-prolyl cis-trans isomerase CWC27 homolog"/>
    <property type="match status" value="1"/>
</dbReference>
<dbReference type="InterPro" id="IPR044666">
    <property type="entry name" value="Cyclophilin_A-like"/>
</dbReference>
<evidence type="ECO:0000256" key="4">
    <source>
        <dbReference type="ARBA" id="ARBA00040027"/>
    </source>
</evidence>
<sequence length="392" mass="45125">MSNIYIQEPPTNGKVLLKTTAGDIDIELWSKEAPKACRNFVQLCMEGYYDGTIFHRVVQEFIVQGGDPTGTGTGGESIYGRPFKDEFHSRLRFIRRGLVAMANAGPHDNGSQFFFTLARADELNNKHTIFGKVTGDTVYNLLRLTEVECDHEERPLNPHKIKTAEVLHSPFDDIVPRETKKGKKDKDKEEGKKSQSKLNNFFMFCQTLKGKSKSSHDLLKDDPRLSSVPAVDNDELRKEARQLKKELQAIKQRKEESFKPPVEEVKEEEIKPANEAVAEYLEGRRKYEELKKEKLKKGSNREAQTLALLNRFKDKLSSATTEAPEDDVEELAEDDDKGWMGHVLQFDEQTRKVKDANMQDEDTFEIYDPRNPVNKRRREESMKIMKEKKAKR</sequence>
<feature type="compositionally biased region" description="Basic and acidic residues" evidence="8">
    <location>
        <begin position="172"/>
        <end position="193"/>
    </location>
</feature>
<protein>
    <recommendedName>
        <fullName evidence="4">Spliceosome-associated protein CWC27 homolog</fullName>
    </recommendedName>
    <alternativeName>
        <fullName evidence="5">Probable inactive peptidyl-prolyl cis-trans isomerase CWC27 homolog</fullName>
    </alternativeName>
</protein>
<dbReference type="Gene3D" id="2.40.100.10">
    <property type="entry name" value="Cyclophilin-like"/>
    <property type="match status" value="1"/>
</dbReference>
<dbReference type="InterPro" id="IPR029000">
    <property type="entry name" value="Cyclophilin-like_dom_sf"/>
</dbReference>
<dbReference type="PANTHER" id="PTHR45625:SF6">
    <property type="entry name" value="SPLICEOSOME-ASSOCIATED PROTEIN CWC27 HOMOLOG"/>
    <property type="match status" value="1"/>
</dbReference>
<dbReference type="GO" id="GO:0006457">
    <property type="term" value="P:protein folding"/>
    <property type="evidence" value="ECO:0007669"/>
    <property type="project" value="InterPro"/>
</dbReference>
<name>A0A8D3BSW9_SCOMX</name>
<organism evidence="10 11">
    <name type="scientific">Scophthalmus maximus</name>
    <name type="common">Turbot</name>
    <name type="synonym">Psetta maxima</name>
    <dbReference type="NCBI Taxonomy" id="52904"/>
    <lineage>
        <taxon>Eukaryota</taxon>
        <taxon>Metazoa</taxon>
        <taxon>Chordata</taxon>
        <taxon>Craniata</taxon>
        <taxon>Vertebrata</taxon>
        <taxon>Euteleostomi</taxon>
        <taxon>Actinopterygii</taxon>
        <taxon>Neopterygii</taxon>
        <taxon>Teleostei</taxon>
        <taxon>Neoteleostei</taxon>
        <taxon>Acanthomorphata</taxon>
        <taxon>Carangaria</taxon>
        <taxon>Pleuronectiformes</taxon>
        <taxon>Pleuronectoidei</taxon>
        <taxon>Scophthalmidae</taxon>
        <taxon>Scophthalmus</taxon>
    </lineage>
</organism>
<accession>A0A8D3BSW9</accession>
<comment type="subunit">
    <text evidence="6">Part of the activated spliceosome B/catalytic step 1 spliceosome, one of the forms of the spliceosome which has a well-formed active site but still cannot catalyze the branching reaction and is composed at least of 52 proteins, the U2, U5 and U6 snRNAs and the pre-mRNA. Recruited during early steps of activated spliceosome B maturation, it is probably one of the first proteins released from this complex as he matures to the spliceosome C complex. Component of the minor spliceosome, which splices U12-type introns.</text>
</comment>
<evidence type="ECO:0000256" key="6">
    <source>
        <dbReference type="ARBA" id="ARBA00046368"/>
    </source>
</evidence>
<dbReference type="SUPFAM" id="SSF50891">
    <property type="entry name" value="Cyclophilin-like"/>
    <property type="match status" value="1"/>
</dbReference>
<dbReference type="Proteomes" id="UP000694558">
    <property type="component" value="Chromosome 4"/>
</dbReference>
<evidence type="ECO:0000256" key="5">
    <source>
        <dbReference type="ARBA" id="ARBA00042090"/>
    </source>
</evidence>
<gene>
    <name evidence="10" type="primary">cwc27</name>
</gene>
<evidence type="ECO:0000256" key="1">
    <source>
        <dbReference type="ARBA" id="ARBA00004123"/>
    </source>
</evidence>
<dbReference type="PANTHER" id="PTHR45625">
    <property type="entry name" value="PEPTIDYL-PROLYL CIS-TRANS ISOMERASE-RELATED"/>
    <property type="match status" value="1"/>
</dbReference>
<feature type="region of interest" description="Disordered" evidence="8">
    <location>
        <begin position="367"/>
        <end position="392"/>
    </location>
</feature>
<feature type="region of interest" description="Disordered" evidence="8">
    <location>
        <begin position="316"/>
        <end position="336"/>
    </location>
</feature>
<evidence type="ECO:0000313" key="11">
    <source>
        <dbReference type="Proteomes" id="UP000694558"/>
    </source>
</evidence>
<dbReference type="GeneTree" id="ENSGT00940000155967"/>
<dbReference type="InterPro" id="IPR020892">
    <property type="entry name" value="Cyclophilin-type_PPIase_CS"/>
</dbReference>
<dbReference type="Ensembl" id="ENSSMAT00000073392.1">
    <property type="protein sequence ID" value="ENSSMAP00000038127.1"/>
    <property type="gene ID" value="ENSSMAG00000010093.2"/>
</dbReference>
<evidence type="ECO:0000313" key="10">
    <source>
        <dbReference type="Ensembl" id="ENSSMAP00000038127.1"/>
    </source>
</evidence>
<evidence type="ECO:0000259" key="9">
    <source>
        <dbReference type="PROSITE" id="PS50072"/>
    </source>
</evidence>
<dbReference type="Pfam" id="PF00160">
    <property type="entry name" value="Pro_isomerase"/>
    <property type="match status" value="1"/>
</dbReference>
<keyword evidence="3" id="KW-0539">Nucleus</keyword>
<dbReference type="AlphaFoldDB" id="A0A8D3BSW9"/>
<dbReference type="PRINTS" id="PR00153">
    <property type="entry name" value="CSAPPISMRASE"/>
</dbReference>
<keyword evidence="7" id="KW-0175">Coiled coil</keyword>
<dbReference type="CDD" id="cd01925">
    <property type="entry name" value="cyclophilin_CeCYP16-like"/>
    <property type="match status" value="1"/>
</dbReference>
<feature type="compositionally biased region" description="Acidic residues" evidence="8">
    <location>
        <begin position="323"/>
        <end position="336"/>
    </location>
</feature>
<dbReference type="PROSITE" id="PS00170">
    <property type="entry name" value="CSA_PPIASE_1"/>
    <property type="match status" value="1"/>
</dbReference>
<dbReference type="PROSITE" id="PS50072">
    <property type="entry name" value="CSA_PPIASE_2"/>
    <property type="match status" value="1"/>
</dbReference>
<feature type="region of interest" description="Disordered" evidence="8">
    <location>
        <begin position="172"/>
        <end position="194"/>
    </location>
</feature>
<dbReference type="GO" id="GO:0071013">
    <property type="term" value="C:catalytic step 2 spliceosome"/>
    <property type="evidence" value="ECO:0007669"/>
    <property type="project" value="TreeGrafter"/>
</dbReference>
<evidence type="ECO:0000256" key="8">
    <source>
        <dbReference type="SAM" id="MobiDB-lite"/>
    </source>
</evidence>
<feature type="domain" description="PPIase cyclophilin-type" evidence="9">
    <location>
        <begin position="19"/>
        <end position="166"/>
    </location>
</feature>
<evidence type="ECO:0000256" key="2">
    <source>
        <dbReference type="ARBA" id="ARBA00007365"/>
    </source>
</evidence>
<proteinExistence type="inferred from homology"/>
<reference evidence="10" key="1">
    <citation type="submission" date="2023-05" db="EMBL/GenBank/DDBJ databases">
        <title>High-quality long-read genome of Scophthalmus maximus.</title>
        <authorList>
            <person name="Lien S."/>
            <person name="Martinez P."/>
        </authorList>
    </citation>
    <scope>NUCLEOTIDE SEQUENCE [LARGE SCALE GENOMIC DNA]</scope>
</reference>
<reference evidence="10" key="2">
    <citation type="submission" date="2025-08" db="UniProtKB">
        <authorList>
            <consortium name="Ensembl"/>
        </authorList>
    </citation>
    <scope>IDENTIFICATION</scope>
</reference>
<comment type="subcellular location">
    <subcellularLocation>
        <location evidence="1">Nucleus</location>
    </subcellularLocation>
</comment>
<feature type="compositionally biased region" description="Basic and acidic residues" evidence="8">
    <location>
        <begin position="377"/>
        <end position="392"/>
    </location>
</feature>
<evidence type="ECO:0000256" key="3">
    <source>
        <dbReference type="ARBA" id="ARBA00023242"/>
    </source>
</evidence>
<dbReference type="InterPro" id="IPR002130">
    <property type="entry name" value="Cyclophilin-type_PPIase_dom"/>
</dbReference>